<organism evidence="2 3">
    <name type="scientific">Prevotella disiens FB035-09AN</name>
    <dbReference type="NCBI Taxonomy" id="866771"/>
    <lineage>
        <taxon>Bacteria</taxon>
        <taxon>Pseudomonadati</taxon>
        <taxon>Bacteroidota</taxon>
        <taxon>Bacteroidia</taxon>
        <taxon>Bacteroidales</taxon>
        <taxon>Prevotellaceae</taxon>
        <taxon>Prevotella</taxon>
    </lineage>
</organism>
<dbReference type="AlphaFoldDB" id="E1KPW4"/>
<sequence>MFEQQRFRKLKKSSFSLGITFILANIFFSLAFEYFPFVFYLAPYYEYVASCLSNSASLRVKYGFANGD</sequence>
<evidence type="ECO:0000256" key="1">
    <source>
        <dbReference type="SAM" id="Phobius"/>
    </source>
</evidence>
<keyword evidence="1" id="KW-0472">Membrane</keyword>
<gene>
    <name evidence="2" type="ORF">HMPREF9296_0853</name>
</gene>
<name>E1KPW4_9BACT</name>
<proteinExistence type="predicted"/>
<dbReference type="eggNOG" id="ENOG5033989">
    <property type="taxonomic scope" value="Bacteria"/>
</dbReference>
<protein>
    <submittedName>
        <fullName evidence="2">Uncharacterized protein</fullName>
    </submittedName>
</protein>
<dbReference type="EMBL" id="AEDO01000023">
    <property type="protein sequence ID" value="EFL46534.1"/>
    <property type="molecule type" value="Genomic_DNA"/>
</dbReference>
<dbReference type="Proteomes" id="UP000003610">
    <property type="component" value="Unassembled WGS sequence"/>
</dbReference>
<keyword evidence="1" id="KW-0812">Transmembrane</keyword>
<comment type="caution">
    <text evidence="2">The sequence shown here is derived from an EMBL/GenBank/DDBJ whole genome shotgun (WGS) entry which is preliminary data.</text>
</comment>
<evidence type="ECO:0000313" key="3">
    <source>
        <dbReference type="Proteomes" id="UP000003610"/>
    </source>
</evidence>
<keyword evidence="1" id="KW-1133">Transmembrane helix</keyword>
<dbReference type="STRING" id="866771.HMPREF9296_0853"/>
<reference evidence="2 3" key="1">
    <citation type="submission" date="2010-08" db="EMBL/GenBank/DDBJ databases">
        <authorList>
            <person name="Durkin A.S."/>
            <person name="Madupu R."/>
            <person name="Torralba M."/>
            <person name="Gillis M."/>
            <person name="Methe B."/>
            <person name="Sutton G."/>
            <person name="Nelson K.E."/>
        </authorList>
    </citation>
    <scope>NUCLEOTIDE SEQUENCE [LARGE SCALE GENOMIC DNA]</scope>
    <source>
        <strain evidence="2 3">FB035-09AN</strain>
    </source>
</reference>
<feature type="transmembrane region" description="Helical" evidence="1">
    <location>
        <begin position="21"/>
        <end position="42"/>
    </location>
</feature>
<accession>E1KPW4</accession>
<evidence type="ECO:0000313" key="2">
    <source>
        <dbReference type="EMBL" id="EFL46534.1"/>
    </source>
</evidence>